<gene>
    <name evidence="1" type="ORF">CURHAP_LOCUS14840</name>
</gene>
<evidence type="ECO:0000313" key="2">
    <source>
        <dbReference type="Proteomes" id="UP000507222"/>
    </source>
</evidence>
<sequence length="72" mass="7674">MRGCCRKSRAKTYGCWGQQWAELEGADAVIGFSGAGNRPKGSMSSSTVVGGRATCEVLNGKYISLNITLRET</sequence>
<organism evidence="1 2">
    <name type="scientific">Prunus armeniaca</name>
    <name type="common">Apricot</name>
    <name type="synonym">Armeniaca vulgaris</name>
    <dbReference type="NCBI Taxonomy" id="36596"/>
    <lineage>
        <taxon>Eukaryota</taxon>
        <taxon>Viridiplantae</taxon>
        <taxon>Streptophyta</taxon>
        <taxon>Embryophyta</taxon>
        <taxon>Tracheophyta</taxon>
        <taxon>Spermatophyta</taxon>
        <taxon>Magnoliopsida</taxon>
        <taxon>eudicotyledons</taxon>
        <taxon>Gunneridae</taxon>
        <taxon>Pentapetalae</taxon>
        <taxon>rosids</taxon>
        <taxon>fabids</taxon>
        <taxon>Rosales</taxon>
        <taxon>Rosaceae</taxon>
        <taxon>Amygdaloideae</taxon>
        <taxon>Amygdaleae</taxon>
        <taxon>Prunus</taxon>
    </lineage>
</organism>
<dbReference type="Proteomes" id="UP000507222">
    <property type="component" value="Unassembled WGS sequence"/>
</dbReference>
<name>A0A6J5TZM0_PRUAR</name>
<proteinExistence type="predicted"/>
<dbReference type="AlphaFoldDB" id="A0A6J5TZM0"/>
<protein>
    <submittedName>
        <fullName evidence="1">Uncharacterized protein</fullName>
    </submittedName>
</protein>
<evidence type="ECO:0000313" key="1">
    <source>
        <dbReference type="EMBL" id="CAB4269356.1"/>
    </source>
</evidence>
<dbReference type="EMBL" id="CAEKDK010000002">
    <property type="protein sequence ID" value="CAB4269356.1"/>
    <property type="molecule type" value="Genomic_DNA"/>
</dbReference>
<accession>A0A6J5TZM0</accession>
<reference evidence="1 2" key="1">
    <citation type="submission" date="2020-05" db="EMBL/GenBank/DDBJ databases">
        <authorList>
            <person name="Campoy J."/>
            <person name="Schneeberger K."/>
            <person name="Spophaly S."/>
        </authorList>
    </citation>
    <scope>NUCLEOTIDE SEQUENCE [LARGE SCALE GENOMIC DNA]</scope>
    <source>
        <strain evidence="1">PruArmRojPasFocal</strain>
    </source>
</reference>